<dbReference type="FunFam" id="1.20.1280.290:FF:000010">
    <property type="entry name" value="Sugar transporter SWEET"/>
    <property type="match status" value="1"/>
</dbReference>
<organism evidence="16 17">
    <name type="scientific">Trichomalopsis sarcophagae</name>
    <dbReference type="NCBI Taxonomy" id="543379"/>
    <lineage>
        <taxon>Eukaryota</taxon>
        <taxon>Metazoa</taxon>
        <taxon>Ecdysozoa</taxon>
        <taxon>Arthropoda</taxon>
        <taxon>Hexapoda</taxon>
        <taxon>Insecta</taxon>
        <taxon>Pterygota</taxon>
        <taxon>Neoptera</taxon>
        <taxon>Endopterygota</taxon>
        <taxon>Hymenoptera</taxon>
        <taxon>Apocrita</taxon>
        <taxon>Proctotrupomorpha</taxon>
        <taxon>Chalcidoidea</taxon>
        <taxon>Pteromalidae</taxon>
        <taxon>Pteromalinae</taxon>
        <taxon>Trichomalopsis</taxon>
    </lineage>
</organism>
<evidence type="ECO:0000256" key="13">
    <source>
        <dbReference type="ARBA" id="ARBA00055578"/>
    </source>
</evidence>
<comment type="caution">
    <text evidence="16">The sequence shown here is derived from an EMBL/GenBank/DDBJ whole genome shotgun (WGS) entry which is preliminary data.</text>
</comment>
<feature type="transmembrane region" description="Helical" evidence="15">
    <location>
        <begin position="127"/>
        <end position="146"/>
    </location>
</feature>
<keyword evidence="6" id="KW-1003">Cell membrane</keyword>
<dbReference type="InterPro" id="IPR004316">
    <property type="entry name" value="SWEET_rpt"/>
</dbReference>
<keyword evidence="8 15" id="KW-0812">Transmembrane</keyword>
<evidence type="ECO:0000313" key="16">
    <source>
        <dbReference type="EMBL" id="OXU32128.1"/>
    </source>
</evidence>
<keyword evidence="10 15" id="KW-1133">Transmembrane helix</keyword>
<dbReference type="AlphaFoldDB" id="A0A232FNU3"/>
<evidence type="ECO:0000256" key="10">
    <source>
        <dbReference type="ARBA" id="ARBA00022989"/>
    </source>
</evidence>
<dbReference type="Pfam" id="PF03083">
    <property type="entry name" value="MtN3_slv"/>
    <property type="match status" value="2"/>
</dbReference>
<dbReference type="OrthoDB" id="409725at2759"/>
<evidence type="ECO:0000256" key="15">
    <source>
        <dbReference type="SAM" id="Phobius"/>
    </source>
</evidence>
<evidence type="ECO:0000256" key="4">
    <source>
        <dbReference type="ARBA" id="ARBA00021741"/>
    </source>
</evidence>
<keyword evidence="11" id="KW-0333">Golgi apparatus</keyword>
<keyword evidence="9" id="KW-0677">Repeat</keyword>
<evidence type="ECO:0000256" key="7">
    <source>
        <dbReference type="ARBA" id="ARBA00022597"/>
    </source>
</evidence>
<dbReference type="FunFam" id="1.20.1280.290:FF:000004">
    <property type="entry name" value="Sugar transporter SWEET"/>
    <property type="match status" value="1"/>
</dbReference>
<feature type="transmembrane region" description="Helical" evidence="15">
    <location>
        <begin position="68"/>
        <end position="89"/>
    </location>
</feature>
<comment type="subcellular location">
    <subcellularLocation>
        <location evidence="1">Cell membrane</location>
        <topology evidence="1">Multi-pass membrane protein</topology>
    </subcellularLocation>
    <subcellularLocation>
        <location evidence="2">Golgi apparatus membrane</location>
        <topology evidence="2">Multi-pass membrane protein</topology>
    </subcellularLocation>
</comment>
<keyword evidence="17" id="KW-1185">Reference proteome</keyword>
<feature type="transmembrane region" description="Helical" evidence="15">
    <location>
        <begin position="96"/>
        <end position="115"/>
    </location>
</feature>
<comment type="similarity">
    <text evidence="3">Belongs to the SWEET sugar transporter family.</text>
</comment>
<feature type="transmembrane region" description="Helical" evidence="15">
    <location>
        <begin position="158"/>
        <end position="176"/>
    </location>
</feature>
<feature type="transmembrane region" description="Helical" evidence="15">
    <location>
        <begin position="6"/>
        <end position="29"/>
    </location>
</feature>
<dbReference type="EMBL" id="NNAY01000006">
    <property type="protein sequence ID" value="OXU32128.1"/>
    <property type="molecule type" value="Genomic_DNA"/>
</dbReference>
<dbReference type="PANTHER" id="PTHR10791">
    <property type="entry name" value="RAG1-ACTIVATING PROTEIN 1"/>
    <property type="match status" value="1"/>
</dbReference>
<reference evidence="16 17" key="1">
    <citation type="journal article" date="2017" name="Curr. Biol.">
        <title>The Evolution of Venom by Co-option of Single-Copy Genes.</title>
        <authorList>
            <person name="Martinson E.O."/>
            <person name="Mrinalini"/>
            <person name="Kelkar Y.D."/>
            <person name="Chang C.H."/>
            <person name="Werren J.H."/>
        </authorList>
    </citation>
    <scope>NUCLEOTIDE SEQUENCE [LARGE SCALE GENOMIC DNA]</scope>
    <source>
        <strain evidence="16 17">Alberta</strain>
        <tissue evidence="16">Whole body</tissue>
    </source>
</reference>
<keyword evidence="5" id="KW-0813">Transport</keyword>
<evidence type="ECO:0000256" key="9">
    <source>
        <dbReference type="ARBA" id="ARBA00022737"/>
    </source>
</evidence>
<evidence type="ECO:0000256" key="8">
    <source>
        <dbReference type="ARBA" id="ARBA00022692"/>
    </source>
</evidence>
<dbReference type="InterPro" id="IPR047664">
    <property type="entry name" value="SWEET"/>
</dbReference>
<feature type="transmembrane region" description="Helical" evidence="15">
    <location>
        <begin position="41"/>
        <end position="62"/>
    </location>
</feature>
<evidence type="ECO:0000256" key="5">
    <source>
        <dbReference type="ARBA" id="ARBA00022448"/>
    </source>
</evidence>
<dbReference type="GO" id="GO:0000139">
    <property type="term" value="C:Golgi membrane"/>
    <property type="evidence" value="ECO:0007669"/>
    <property type="project" value="UniProtKB-SubCell"/>
</dbReference>
<dbReference type="GO" id="GO:0005886">
    <property type="term" value="C:plasma membrane"/>
    <property type="evidence" value="ECO:0007669"/>
    <property type="project" value="UniProtKB-SubCell"/>
</dbReference>
<gene>
    <name evidence="16" type="ORF">TSAR_002969</name>
</gene>
<evidence type="ECO:0000256" key="12">
    <source>
        <dbReference type="ARBA" id="ARBA00023136"/>
    </source>
</evidence>
<evidence type="ECO:0000256" key="14">
    <source>
        <dbReference type="ARBA" id="ARBA00081910"/>
    </source>
</evidence>
<accession>A0A232FNU3</accession>
<dbReference type="Proteomes" id="UP000215335">
    <property type="component" value="Unassembled WGS sequence"/>
</dbReference>
<evidence type="ECO:0000256" key="6">
    <source>
        <dbReference type="ARBA" id="ARBA00022475"/>
    </source>
</evidence>
<name>A0A232FNU3_9HYME</name>
<sequence length="218" mass="24556">MNLEAFRDILASTASICTILQFLSGMLVCMKFAKNKSTGDASGLAFVTCFMSCSLWLLYGILIQDKSVMIVNIIGSSLQFLYAFAFYIYTIHKKIIVKQMFLAMTFIGFMYLYWIAAEDQDLVTKRVGFISCALTILFFASPLTLLAHVIRVKSAESLPFPVIMASFITSCQWFLYGCLIDDRFIQTPNLLGCVLSAFQLALFIVFPNRKANDQELLI</sequence>
<evidence type="ECO:0000256" key="2">
    <source>
        <dbReference type="ARBA" id="ARBA00004653"/>
    </source>
</evidence>
<feature type="transmembrane region" description="Helical" evidence="15">
    <location>
        <begin position="188"/>
        <end position="206"/>
    </location>
</feature>
<evidence type="ECO:0000256" key="3">
    <source>
        <dbReference type="ARBA" id="ARBA00007809"/>
    </source>
</evidence>
<comment type="function">
    <text evidence="13">Mediates both low-affinity uptake and efflux of sugar across the membrane.</text>
</comment>
<evidence type="ECO:0000256" key="1">
    <source>
        <dbReference type="ARBA" id="ARBA00004651"/>
    </source>
</evidence>
<keyword evidence="12 15" id="KW-0472">Membrane</keyword>
<evidence type="ECO:0000256" key="11">
    <source>
        <dbReference type="ARBA" id="ARBA00023034"/>
    </source>
</evidence>
<protein>
    <recommendedName>
        <fullName evidence="4">Sugar transporter SWEET1</fullName>
    </recommendedName>
    <alternativeName>
        <fullName evidence="14">Protein saliva</fullName>
    </alternativeName>
</protein>
<dbReference type="GO" id="GO:0051119">
    <property type="term" value="F:sugar transmembrane transporter activity"/>
    <property type="evidence" value="ECO:0007669"/>
    <property type="project" value="InterPro"/>
</dbReference>
<evidence type="ECO:0000313" key="17">
    <source>
        <dbReference type="Proteomes" id="UP000215335"/>
    </source>
</evidence>
<proteinExistence type="inferred from homology"/>
<dbReference type="Gene3D" id="1.20.1280.290">
    <property type="match status" value="2"/>
</dbReference>
<keyword evidence="7" id="KW-0762">Sugar transport</keyword>
<dbReference type="PANTHER" id="PTHR10791:SF112">
    <property type="entry name" value="SUGAR TRANSPORTER SWEET1"/>
    <property type="match status" value="1"/>
</dbReference>